<accession>A0A4R3K8H7</accession>
<dbReference type="PANTHER" id="PTHR30294:SF29">
    <property type="entry name" value="MULTIDRUG ABC TRANSPORTER PERMEASE YBHS-RELATED"/>
    <property type="match status" value="1"/>
</dbReference>
<dbReference type="Pfam" id="PF12698">
    <property type="entry name" value="ABC2_membrane_3"/>
    <property type="match status" value="1"/>
</dbReference>
<sequence>MKLKKIIRDEFALLFKGKFPIALYFFIVPILFSVLFSMVYAQNSVKHIPLVIFDQENSSISRQLVQIYNDSEKFTIVDYVPDQESFEEDLATNKALVGLSIPPDFTKKVELGDASNLLLVVNSTNNLFGNVALMYSKQMNQTFSIAISQKLFEAGGILPSQSMNLVYPIHMGLRVLNNPVTGYKPFMLPGLMLNGLQIGILLAVGPLLVREYKSKKYGKEYSSLSLLIGKTIPSWILAVLSYVVSMTVLFFIMDLQIAHKVIELLAIGVAFSFFVIQAMFFFSSISVDEVFSLQVPLVYLMPGLLFSGLTWPDFLMTSFGKFFSSLLPISYAAVNLRSVLFSESDPFLWRDVSYMLLFGLLAAAVTLKIFSFRRKKSYVKG</sequence>
<keyword evidence="2" id="KW-1003">Cell membrane</keyword>
<dbReference type="Proteomes" id="UP000295188">
    <property type="component" value="Unassembled WGS sequence"/>
</dbReference>
<comment type="subcellular location">
    <subcellularLocation>
        <location evidence="1">Cell membrane</location>
        <topology evidence="1">Multi-pass membrane protein</topology>
    </subcellularLocation>
</comment>
<dbReference type="EMBL" id="SMAA01000007">
    <property type="protein sequence ID" value="TCS79306.1"/>
    <property type="molecule type" value="Genomic_DNA"/>
</dbReference>
<feature type="transmembrane region" description="Helical" evidence="6">
    <location>
        <begin position="191"/>
        <end position="212"/>
    </location>
</feature>
<dbReference type="GO" id="GO:0140359">
    <property type="term" value="F:ABC-type transporter activity"/>
    <property type="evidence" value="ECO:0007669"/>
    <property type="project" value="InterPro"/>
</dbReference>
<dbReference type="GO" id="GO:0005886">
    <property type="term" value="C:plasma membrane"/>
    <property type="evidence" value="ECO:0007669"/>
    <property type="project" value="UniProtKB-SubCell"/>
</dbReference>
<feature type="transmembrane region" description="Helical" evidence="6">
    <location>
        <begin position="291"/>
        <end position="310"/>
    </location>
</feature>
<evidence type="ECO:0000259" key="7">
    <source>
        <dbReference type="Pfam" id="PF12698"/>
    </source>
</evidence>
<feature type="transmembrane region" description="Helical" evidence="6">
    <location>
        <begin position="21"/>
        <end position="41"/>
    </location>
</feature>
<feature type="transmembrane region" description="Helical" evidence="6">
    <location>
        <begin position="232"/>
        <end position="252"/>
    </location>
</feature>
<dbReference type="OrthoDB" id="9788252at2"/>
<keyword evidence="5 6" id="KW-0472">Membrane</keyword>
<organism evidence="8 9">
    <name type="scientific">Pectinatus cerevisiiphilus</name>
    <dbReference type="NCBI Taxonomy" id="86956"/>
    <lineage>
        <taxon>Bacteria</taxon>
        <taxon>Bacillati</taxon>
        <taxon>Bacillota</taxon>
        <taxon>Negativicutes</taxon>
        <taxon>Selenomonadales</taxon>
        <taxon>Selenomonadaceae</taxon>
        <taxon>Pectinatus</taxon>
    </lineage>
</organism>
<evidence type="ECO:0000256" key="6">
    <source>
        <dbReference type="SAM" id="Phobius"/>
    </source>
</evidence>
<reference evidence="8 9" key="1">
    <citation type="submission" date="2019-03" db="EMBL/GenBank/DDBJ databases">
        <title>Genomic Encyclopedia of Type Strains, Phase IV (KMG-IV): sequencing the most valuable type-strain genomes for metagenomic binning, comparative biology and taxonomic classification.</title>
        <authorList>
            <person name="Goeker M."/>
        </authorList>
    </citation>
    <scope>NUCLEOTIDE SEQUENCE [LARGE SCALE GENOMIC DNA]</scope>
    <source>
        <strain evidence="8 9">DSM 20467</strain>
    </source>
</reference>
<gene>
    <name evidence="8" type="ORF">EDC37_10773</name>
</gene>
<dbReference type="Gene3D" id="3.40.1710.10">
    <property type="entry name" value="abc type-2 transporter like domain"/>
    <property type="match status" value="1"/>
</dbReference>
<dbReference type="InterPro" id="IPR013525">
    <property type="entry name" value="ABC2_TM"/>
</dbReference>
<evidence type="ECO:0000313" key="9">
    <source>
        <dbReference type="Proteomes" id="UP000295188"/>
    </source>
</evidence>
<keyword evidence="9" id="KW-1185">Reference proteome</keyword>
<keyword evidence="3 6" id="KW-0812">Transmembrane</keyword>
<dbReference type="PANTHER" id="PTHR30294">
    <property type="entry name" value="MEMBRANE COMPONENT OF ABC TRANSPORTER YHHJ-RELATED"/>
    <property type="match status" value="1"/>
</dbReference>
<evidence type="ECO:0000256" key="2">
    <source>
        <dbReference type="ARBA" id="ARBA00022475"/>
    </source>
</evidence>
<protein>
    <submittedName>
        <fullName evidence="8">ABC-2 type transport system permease protein</fullName>
    </submittedName>
</protein>
<feature type="transmembrane region" description="Helical" evidence="6">
    <location>
        <begin position="352"/>
        <end position="370"/>
    </location>
</feature>
<feature type="transmembrane region" description="Helical" evidence="6">
    <location>
        <begin position="264"/>
        <end position="285"/>
    </location>
</feature>
<dbReference type="RefSeq" id="WP_132549034.1">
    <property type="nucleotide sequence ID" value="NZ_SMAA01000007.1"/>
</dbReference>
<keyword evidence="4 6" id="KW-1133">Transmembrane helix</keyword>
<evidence type="ECO:0000313" key="8">
    <source>
        <dbReference type="EMBL" id="TCS79306.1"/>
    </source>
</evidence>
<proteinExistence type="predicted"/>
<dbReference type="InterPro" id="IPR051449">
    <property type="entry name" value="ABC-2_transporter_component"/>
</dbReference>
<feature type="domain" description="ABC-2 type transporter transmembrane" evidence="7">
    <location>
        <begin position="24"/>
        <end position="367"/>
    </location>
</feature>
<name>A0A4R3K8H7_9FIRM</name>
<evidence type="ECO:0000256" key="1">
    <source>
        <dbReference type="ARBA" id="ARBA00004651"/>
    </source>
</evidence>
<comment type="caution">
    <text evidence="8">The sequence shown here is derived from an EMBL/GenBank/DDBJ whole genome shotgun (WGS) entry which is preliminary data.</text>
</comment>
<evidence type="ECO:0000256" key="5">
    <source>
        <dbReference type="ARBA" id="ARBA00023136"/>
    </source>
</evidence>
<dbReference type="AlphaFoldDB" id="A0A4R3K8H7"/>
<evidence type="ECO:0000256" key="4">
    <source>
        <dbReference type="ARBA" id="ARBA00022989"/>
    </source>
</evidence>
<evidence type="ECO:0000256" key="3">
    <source>
        <dbReference type="ARBA" id="ARBA00022692"/>
    </source>
</evidence>